<sequence length="84" mass="10174">MKVNIIKKTKCYQTGTEQKLQTWTKKKQNQMLRNLKKEQFYLFCKAQPTNLFESNFMIRINQQNQFPKPSRFQLTFIDLLTIPI</sequence>
<name>A0A2N0APS7_9LEPT</name>
<evidence type="ECO:0000313" key="1">
    <source>
        <dbReference type="EMBL" id="PJZ86322.1"/>
    </source>
</evidence>
<protein>
    <submittedName>
        <fullName evidence="1">Uncharacterized protein</fullName>
    </submittedName>
</protein>
<proteinExistence type="predicted"/>
<reference evidence="1 2" key="1">
    <citation type="submission" date="2017-07" db="EMBL/GenBank/DDBJ databases">
        <title>Leptospira spp. isolated from tropical soils.</title>
        <authorList>
            <person name="Thibeaux R."/>
            <person name="Iraola G."/>
            <person name="Ferres I."/>
            <person name="Bierque E."/>
            <person name="Girault D."/>
            <person name="Soupe-Gilbert M.-E."/>
            <person name="Picardeau M."/>
            <person name="Goarant C."/>
        </authorList>
    </citation>
    <scope>NUCLEOTIDE SEQUENCE [LARGE SCALE GENOMIC DNA]</scope>
    <source>
        <strain evidence="1 2">FH2-B-A1</strain>
    </source>
</reference>
<organism evidence="1 2">
    <name type="scientific">Leptospira harrisiae</name>
    <dbReference type="NCBI Taxonomy" id="2023189"/>
    <lineage>
        <taxon>Bacteria</taxon>
        <taxon>Pseudomonadati</taxon>
        <taxon>Spirochaetota</taxon>
        <taxon>Spirochaetia</taxon>
        <taxon>Leptospirales</taxon>
        <taxon>Leptospiraceae</taxon>
        <taxon>Leptospira</taxon>
    </lineage>
</organism>
<dbReference type="Proteomes" id="UP000232145">
    <property type="component" value="Unassembled WGS sequence"/>
</dbReference>
<accession>A0A2N0APS7</accession>
<dbReference type="AlphaFoldDB" id="A0A2N0APS7"/>
<gene>
    <name evidence="1" type="ORF">CH364_09200</name>
</gene>
<dbReference type="EMBL" id="NPDX01000001">
    <property type="protein sequence ID" value="PJZ86322.1"/>
    <property type="molecule type" value="Genomic_DNA"/>
</dbReference>
<keyword evidence="2" id="KW-1185">Reference proteome</keyword>
<comment type="caution">
    <text evidence="1">The sequence shown here is derived from an EMBL/GenBank/DDBJ whole genome shotgun (WGS) entry which is preliminary data.</text>
</comment>
<evidence type="ECO:0000313" key="2">
    <source>
        <dbReference type="Proteomes" id="UP000232145"/>
    </source>
</evidence>